<gene>
    <name evidence="3" type="ORF">GHC57_15045</name>
</gene>
<evidence type="ECO:0000313" key="3">
    <source>
        <dbReference type="EMBL" id="MQX37835.1"/>
    </source>
</evidence>
<dbReference type="SUPFAM" id="SSF53474">
    <property type="entry name" value="alpha/beta-Hydrolases"/>
    <property type="match status" value="1"/>
</dbReference>
<dbReference type="PANTHER" id="PTHR42886">
    <property type="entry name" value="RE40534P-RELATED"/>
    <property type="match status" value="1"/>
</dbReference>
<reference evidence="3 4" key="1">
    <citation type="submission" date="2019-10" db="EMBL/GenBank/DDBJ databases">
        <title>Draft whole-genome sequence of the purple nonsulfur photosynthetic bacterium Roseospira navarrensis DSM 15114.</title>
        <authorList>
            <person name="Kyndt J.A."/>
            <person name="Meyer T.E."/>
        </authorList>
    </citation>
    <scope>NUCLEOTIDE SEQUENCE [LARGE SCALE GENOMIC DNA]</scope>
    <source>
        <strain evidence="3 4">DSM 15114</strain>
    </source>
</reference>
<dbReference type="PANTHER" id="PTHR42886:SF29">
    <property type="entry name" value="PUMMELIG, ISOFORM A"/>
    <property type="match status" value="1"/>
</dbReference>
<keyword evidence="3" id="KW-0378">Hydrolase</keyword>
<dbReference type="Proteomes" id="UP000434582">
    <property type="component" value="Unassembled WGS sequence"/>
</dbReference>
<dbReference type="Gene3D" id="3.40.50.1820">
    <property type="entry name" value="alpha/beta hydrolase"/>
    <property type="match status" value="1"/>
</dbReference>
<dbReference type="EMBL" id="WIVE01000057">
    <property type="protein sequence ID" value="MQX37835.1"/>
    <property type="molecule type" value="Genomic_DNA"/>
</dbReference>
<evidence type="ECO:0000313" key="4">
    <source>
        <dbReference type="Proteomes" id="UP000434582"/>
    </source>
</evidence>
<comment type="caution">
    <text evidence="3">The sequence shown here is derived from an EMBL/GenBank/DDBJ whole genome shotgun (WGS) entry which is preliminary data.</text>
</comment>
<proteinExistence type="predicted"/>
<sequence>MTLTTPRTLPATLPATLPGALLAAGLTLAVAGPALAEEVTLAHDGLTLTADHRVPPEADAIGPTVLITHGTLAHNKMEIIESLQDALAERNINSLAINLSLGVDNRHGSFDCTRPHRHKHTDALAEIDAWVDWLEDQGVKAITLAGHSRGGNQVAWYAAESDDPGIKGVVLIAPALWDAEAFAAQYEEVTGMPLADLLAKAEGMNPDEMMTLDRFLYCNDAEVAAGTVLDYYADDQRRNTPSLLSDIEVPTVVVIGTADDVVPGLMGEMNGVEGENVSLKVVHGATHYFRDLYVEDVVDAVTQVMGR</sequence>
<feature type="domain" description="Serine aminopeptidase S33" evidence="2">
    <location>
        <begin position="64"/>
        <end position="287"/>
    </location>
</feature>
<name>A0A7X1ZG38_9PROT</name>
<dbReference type="InterPro" id="IPR029058">
    <property type="entry name" value="AB_hydrolase_fold"/>
</dbReference>
<dbReference type="AlphaFoldDB" id="A0A7X1ZG38"/>
<protein>
    <submittedName>
        <fullName evidence="3">Alpha/beta fold hydrolase</fullName>
    </submittedName>
</protein>
<evidence type="ECO:0000259" key="2">
    <source>
        <dbReference type="Pfam" id="PF12146"/>
    </source>
</evidence>
<feature type="signal peptide" evidence="1">
    <location>
        <begin position="1"/>
        <end position="36"/>
    </location>
</feature>
<accession>A0A7X1ZG38</accession>
<keyword evidence="1" id="KW-0732">Signal</keyword>
<feature type="chain" id="PRO_5031407921" evidence="1">
    <location>
        <begin position="37"/>
        <end position="307"/>
    </location>
</feature>
<dbReference type="OrthoDB" id="8208091at2"/>
<dbReference type="Pfam" id="PF12146">
    <property type="entry name" value="Hydrolase_4"/>
    <property type="match status" value="1"/>
</dbReference>
<evidence type="ECO:0000256" key="1">
    <source>
        <dbReference type="SAM" id="SignalP"/>
    </source>
</evidence>
<dbReference type="InterPro" id="IPR022742">
    <property type="entry name" value="Hydrolase_4"/>
</dbReference>
<organism evidence="3 4">
    <name type="scientific">Roseospira navarrensis</name>
    <dbReference type="NCBI Taxonomy" id="140058"/>
    <lineage>
        <taxon>Bacteria</taxon>
        <taxon>Pseudomonadati</taxon>
        <taxon>Pseudomonadota</taxon>
        <taxon>Alphaproteobacteria</taxon>
        <taxon>Rhodospirillales</taxon>
        <taxon>Rhodospirillaceae</taxon>
        <taxon>Roseospira</taxon>
    </lineage>
</organism>
<keyword evidence="4" id="KW-1185">Reference proteome</keyword>
<dbReference type="RefSeq" id="WP_153345711.1">
    <property type="nucleotide sequence ID" value="NZ_WIVE01000057.1"/>
</dbReference>
<dbReference type="GO" id="GO:0016787">
    <property type="term" value="F:hydrolase activity"/>
    <property type="evidence" value="ECO:0007669"/>
    <property type="project" value="UniProtKB-KW"/>
</dbReference>